<dbReference type="Proteomes" id="UP000824998">
    <property type="component" value="Unassembled WGS sequence"/>
</dbReference>
<reference evidence="1" key="1">
    <citation type="journal article" date="2021" name="IMA Fungus">
        <title>Genomic characterization of three marine fungi, including Emericellopsis atlantica sp. nov. with signatures of a generalist lifestyle and marine biomass degradation.</title>
        <authorList>
            <person name="Hagestad O.C."/>
            <person name="Hou L."/>
            <person name="Andersen J.H."/>
            <person name="Hansen E.H."/>
            <person name="Altermark B."/>
            <person name="Li C."/>
            <person name="Kuhnert E."/>
            <person name="Cox R.J."/>
            <person name="Crous P.W."/>
            <person name="Spatafora J.W."/>
            <person name="Lail K."/>
            <person name="Amirebrahimi M."/>
            <person name="Lipzen A."/>
            <person name="Pangilinan J."/>
            <person name="Andreopoulos W."/>
            <person name="Hayes R.D."/>
            <person name="Ng V."/>
            <person name="Grigoriev I.V."/>
            <person name="Jackson S.A."/>
            <person name="Sutton T.D.S."/>
            <person name="Dobson A.D.W."/>
            <person name="Rama T."/>
        </authorList>
    </citation>
    <scope>NUCLEOTIDE SEQUENCE</scope>
    <source>
        <strain evidence="1">TRa018bII</strain>
    </source>
</reference>
<comment type="caution">
    <text evidence="1">The sequence shown here is derived from an EMBL/GenBank/DDBJ whole genome shotgun (WGS) entry which is preliminary data.</text>
</comment>
<keyword evidence="2" id="KW-1185">Reference proteome</keyword>
<dbReference type="EMBL" id="MU252114">
    <property type="protein sequence ID" value="KAG9228069.1"/>
    <property type="molecule type" value="Genomic_DNA"/>
</dbReference>
<dbReference type="AlphaFoldDB" id="A0A9P7Y625"/>
<proteinExistence type="predicted"/>
<protein>
    <submittedName>
        <fullName evidence="1">Uncharacterized protein</fullName>
    </submittedName>
</protein>
<name>A0A9P7Y625_9HELO</name>
<evidence type="ECO:0000313" key="2">
    <source>
        <dbReference type="Proteomes" id="UP000824998"/>
    </source>
</evidence>
<sequence length="696" mass="78303">MNMETTRVGEGSGTSAMETVANMPKTMDANVIALKTPEGMELSGIHAMDEAIYPPVCITDKFTDPKDELSGDEDSKDLLEAPATTIPPLDPFYIQAAAQDEEVGGLYGAGSMPTKRLGKHARVPRFISNKRLRTVVGRVEVVCCQMPQGWKDDMQASESLPFGEAVRLMMAVVDDGRYGPAKGDEEGPRPPRLCGQCLKNLSELIGLRVVEEGELRDRIKVICHYTKEGDRSFFRTMIHPDTRNWFALSPVSGLQCMERRICLGASKFAPRHGNDENEDIDLIQAYPCLRGLNTPDFKYGVLAGWLSEMFSTEEIKNMVIQEAPMYRHHHRNEMRTQDGRLRNMFFSLAQQAIHQCPLVLLAHLHARGGKRIRMISYPCSATLYEPGVVENFFYCSEKTKESKASGLQDEIILSGNDNSFLWFDVPFHIVDRKVERRRGRESCVVPDEALAPIRIKMEEAIEIKGKPGSMAIGRSGVITLHDFEIKDHRFSASSGLMAVNREGILENGAKIQEVIECHRRLQSPQIPRFGDQPEISLFGAQVALTGCGLLSDALVGRLEWSAPAVIRELDLWINWDPRIHSSWLKKFHANYKEAFVQVRELERELYGDRGFFAQQSSLVPDADLSADEVVLDAPFEMEAQFIREQSANSRKRFHTPKKRAFSDNDSLPEMIDGTELVSPLKAKWEGKEVLRPHRVG</sequence>
<evidence type="ECO:0000313" key="1">
    <source>
        <dbReference type="EMBL" id="KAG9228069.1"/>
    </source>
</evidence>
<organism evidence="1 2">
    <name type="scientific">Amylocarpus encephaloides</name>
    <dbReference type="NCBI Taxonomy" id="45428"/>
    <lineage>
        <taxon>Eukaryota</taxon>
        <taxon>Fungi</taxon>
        <taxon>Dikarya</taxon>
        <taxon>Ascomycota</taxon>
        <taxon>Pezizomycotina</taxon>
        <taxon>Leotiomycetes</taxon>
        <taxon>Helotiales</taxon>
        <taxon>Helotiales incertae sedis</taxon>
        <taxon>Amylocarpus</taxon>
    </lineage>
</organism>
<gene>
    <name evidence="1" type="ORF">BJ875DRAFT_490269</name>
</gene>
<accession>A0A9P7Y625</accession>
<dbReference type="OrthoDB" id="4505337at2759"/>